<dbReference type="GO" id="GO:0015627">
    <property type="term" value="C:type II protein secretion system complex"/>
    <property type="evidence" value="ECO:0007669"/>
    <property type="project" value="InterPro"/>
</dbReference>
<dbReference type="GO" id="GO:0015628">
    <property type="term" value="P:protein secretion by the type II secretion system"/>
    <property type="evidence" value="ECO:0007669"/>
    <property type="project" value="InterPro"/>
</dbReference>
<feature type="domain" description="Type II secretion system protein GspG C-terminal" evidence="3">
    <location>
        <begin position="74"/>
        <end position="148"/>
    </location>
</feature>
<comment type="caution">
    <text evidence="4">The sequence shown here is derived from an EMBL/GenBank/DDBJ whole genome shotgun (WGS) entry which is preliminary data.</text>
</comment>
<keyword evidence="2" id="KW-1133">Transmembrane helix</keyword>
<dbReference type="InterPro" id="IPR012902">
    <property type="entry name" value="N_methyl_site"/>
</dbReference>
<evidence type="ECO:0000256" key="1">
    <source>
        <dbReference type="ARBA" id="ARBA00022481"/>
    </source>
</evidence>
<gene>
    <name evidence="4" type="ORF">COU17_02425</name>
</gene>
<evidence type="ECO:0000313" key="4">
    <source>
        <dbReference type="EMBL" id="PIT91062.1"/>
    </source>
</evidence>
<dbReference type="NCBIfam" id="TIGR02532">
    <property type="entry name" value="IV_pilin_GFxxxE"/>
    <property type="match status" value="1"/>
</dbReference>
<dbReference type="SUPFAM" id="SSF54523">
    <property type="entry name" value="Pili subunits"/>
    <property type="match status" value="1"/>
</dbReference>
<dbReference type="AlphaFoldDB" id="A0A2M6WE49"/>
<proteinExistence type="predicted"/>
<name>A0A2M6WE49_9BACT</name>
<dbReference type="Gene3D" id="3.30.700.10">
    <property type="entry name" value="Glycoprotein, Type 4 Pilin"/>
    <property type="match status" value="1"/>
</dbReference>
<sequence>MSLPAGGRSELVTVRSNPTLSAIANTIVPYRRKGACYYVLMKRGFTIIELLVVIAIIGLLAGVVFAAINNAQIRSRDTSRIEQVQQIKKALSLYQIENKRFPIHASGITITGEDALSSAMVAAEVINPMPTDPLYPTYAYTYQSNSTGSTYVLTFCLETDAIPGYSAGCSNTLTP</sequence>
<dbReference type="Pfam" id="PF07963">
    <property type="entry name" value="N_methyl"/>
    <property type="match status" value="1"/>
</dbReference>
<reference evidence="5" key="1">
    <citation type="submission" date="2017-09" db="EMBL/GenBank/DDBJ databases">
        <title>Depth-based differentiation of microbial function through sediment-hosted aquifers and enrichment of novel symbionts in the deep terrestrial subsurface.</title>
        <authorList>
            <person name="Probst A.J."/>
            <person name="Ladd B."/>
            <person name="Jarett J.K."/>
            <person name="Geller-Mcgrath D.E."/>
            <person name="Sieber C.M.K."/>
            <person name="Emerson J.B."/>
            <person name="Anantharaman K."/>
            <person name="Thomas B.C."/>
            <person name="Malmstrom R."/>
            <person name="Stieglmeier M."/>
            <person name="Klingl A."/>
            <person name="Woyke T."/>
            <person name="Ryan C.M."/>
            <person name="Banfield J.F."/>
        </authorList>
    </citation>
    <scope>NUCLEOTIDE SEQUENCE [LARGE SCALE GENOMIC DNA]</scope>
</reference>
<evidence type="ECO:0000313" key="5">
    <source>
        <dbReference type="Proteomes" id="UP000228809"/>
    </source>
</evidence>
<keyword evidence="1" id="KW-0488">Methylation</keyword>
<feature type="transmembrane region" description="Helical" evidence="2">
    <location>
        <begin position="47"/>
        <end position="68"/>
    </location>
</feature>
<evidence type="ECO:0000256" key="2">
    <source>
        <dbReference type="SAM" id="Phobius"/>
    </source>
</evidence>
<evidence type="ECO:0000259" key="3">
    <source>
        <dbReference type="Pfam" id="PF08334"/>
    </source>
</evidence>
<dbReference type="Pfam" id="PF08334">
    <property type="entry name" value="T2SSG"/>
    <property type="match status" value="1"/>
</dbReference>
<accession>A0A2M6WE49</accession>
<protein>
    <recommendedName>
        <fullName evidence="3">Type II secretion system protein GspG C-terminal domain-containing protein</fullName>
    </recommendedName>
</protein>
<dbReference type="PRINTS" id="PR00813">
    <property type="entry name" value="BCTERIALGSPG"/>
</dbReference>
<organism evidence="4 5">
    <name type="scientific">Candidatus Kaiserbacteria bacterium CG10_big_fil_rev_8_21_14_0_10_49_17</name>
    <dbReference type="NCBI Taxonomy" id="1974609"/>
    <lineage>
        <taxon>Bacteria</taxon>
        <taxon>Candidatus Kaiseribacteriota</taxon>
    </lineage>
</organism>
<keyword evidence="2" id="KW-0472">Membrane</keyword>
<keyword evidence="2" id="KW-0812">Transmembrane</keyword>
<dbReference type="PANTHER" id="PTHR30093">
    <property type="entry name" value="GENERAL SECRETION PATHWAY PROTEIN G"/>
    <property type="match status" value="1"/>
</dbReference>
<dbReference type="InterPro" id="IPR045584">
    <property type="entry name" value="Pilin-like"/>
</dbReference>
<dbReference type="InterPro" id="IPR013545">
    <property type="entry name" value="T2SS_protein-GspG_C"/>
</dbReference>
<dbReference type="EMBL" id="PFBJ01000012">
    <property type="protein sequence ID" value="PIT91062.1"/>
    <property type="molecule type" value="Genomic_DNA"/>
</dbReference>
<dbReference type="Proteomes" id="UP000228809">
    <property type="component" value="Unassembled WGS sequence"/>
</dbReference>
<dbReference type="InterPro" id="IPR000983">
    <property type="entry name" value="Bac_GSPG_pilin"/>
</dbReference>